<keyword evidence="3" id="KW-1185">Reference proteome</keyword>
<dbReference type="OrthoDB" id="42407at2759"/>
<dbReference type="SUPFAM" id="SSF56112">
    <property type="entry name" value="Protein kinase-like (PK-like)"/>
    <property type="match status" value="1"/>
</dbReference>
<proteinExistence type="predicted"/>
<sequence length="158" mass="17410">MFDRWVFDWLHLSKLSQMEVPQRLVLDLAAVATPTLAQGTIDSSIGGAIAQVGGCMADFEVIEEIIKHVASQGIVLKVRQVAEHKFDAAQLTDFDLSKGDMEATMTMGVGTFRRIAPEVIEGHIYSNASDIYSYDTTHAKHQTRFSSQGMILSEFATT</sequence>
<evidence type="ECO:0000313" key="2">
    <source>
        <dbReference type="EMBL" id="VFT99818.1"/>
    </source>
</evidence>
<dbReference type="EMBL" id="VJMH01007229">
    <property type="protein sequence ID" value="KAF0684926.1"/>
    <property type="molecule type" value="Genomic_DNA"/>
</dbReference>
<reference evidence="1" key="2">
    <citation type="submission" date="2019-06" db="EMBL/GenBank/DDBJ databases">
        <title>Genomics analysis of Aphanomyces spp. identifies a new class of oomycete effector associated with host adaptation.</title>
        <authorList>
            <person name="Gaulin E."/>
        </authorList>
    </citation>
    <scope>NUCLEOTIDE SEQUENCE</scope>
    <source>
        <strain evidence="1">CBS 578.67</strain>
    </source>
</reference>
<accession>A0A485LM82</accession>
<dbReference type="Proteomes" id="UP000332933">
    <property type="component" value="Unassembled WGS sequence"/>
</dbReference>
<dbReference type="AlphaFoldDB" id="A0A485LM82"/>
<dbReference type="InterPro" id="IPR011009">
    <property type="entry name" value="Kinase-like_dom_sf"/>
</dbReference>
<reference evidence="2 3" key="1">
    <citation type="submission" date="2019-03" db="EMBL/GenBank/DDBJ databases">
        <authorList>
            <person name="Gaulin E."/>
            <person name="Dumas B."/>
        </authorList>
    </citation>
    <scope>NUCLEOTIDE SEQUENCE [LARGE SCALE GENOMIC DNA]</scope>
    <source>
        <strain evidence="2">CBS 568.67</strain>
    </source>
</reference>
<protein>
    <submittedName>
        <fullName evidence="2">Aste57867_23170 protein</fullName>
    </submittedName>
</protein>
<organism evidence="2 3">
    <name type="scientific">Aphanomyces stellatus</name>
    <dbReference type="NCBI Taxonomy" id="120398"/>
    <lineage>
        <taxon>Eukaryota</taxon>
        <taxon>Sar</taxon>
        <taxon>Stramenopiles</taxon>
        <taxon>Oomycota</taxon>
        <taxon>Saprolegniomycetes</taxon>
        <taxon>Saprolegniales</taxon>
        <taxon>Verrucalvaceae</taxon>
        <taxon>Aphanomyces</taxon>
    </lineage>
</organism>
<evidence type="ECO:0000313" key="3">
    <source>
        <dbReference type="Proteomes" id="UP000332933"/>
    </source>
</evidence>
<evidence type="ECO:0000313" key="1">
    <source>
        <dbReference type="EMBL" id="KAF0684926.1"/>
    </source>
</evidence>
<name>A0A485LM82_9STRA</name>
<dbReference type="Gene3D" id="1.10.510.10">
    <property type="entry name" value="Transferase(Phosphotransferase) domain 1"/>
    <property type="match status" value="1"/>
</dbReference>
<gene>
    <name evidence="2" type="primary">Aste57867_23170</name>
    <name evidence="1" type="ORF">As57867_023099</name>
    <name evidence="2" type="ORF">ASTE57867_23170</name>
</gene>
<dbReference type="EMBL" id="CAADRA010007255">
    <property type="protein sequence ID" value="VFT99818.1"/>
    <property type="molecule type" value="Genomic_DNA"/>
</dbReference>